<keyword evidence="2" id="KW-1133">Transmembrane helix</keyword>
<dbReference type="GO" id="GO:0003677">
    <property type="term" value="F:DNA binding"/>
    <property type="evidence" value="ECO:0007669"/>
    <property type="project" value="InterPro"/>
</dbReference>
<gene>
    <name evidence="3" type="ORF">AB5J55_24390</name>
</gene>
<name>A0AB39N5A3_9ACTN</name>
<feature type="transmembrane region" description="Helical" evidence="2">
    <location>
        <begin position="141"/>
        <end position="162"/>
    </location>
</feature>
<dbReference type="InterPro" id="IPR001387">
    <property type="entry name" value="Cro/C1-type_HTH"/>
</dbReference>
<dbReference type="AlphaFoldDB" id="A0AB39N5A3"/>
<dbReference type="Pfam" id="PF10901">
    <property type="entry name" value="DUF2690"/>
    <property type="match status" value="1"/>
</dbReference>
<organism evidence="3">
    <name type="scientific">Streptomyces sp. R11</name>
    <dbReference type="NCBI Taxonomy" id="3238625"/>
    <lineage>
        <taxon>Bacteria</taxon>
        <taxon>Bacillati</taxon>
        <taxon>Actinomycetota</taxon>
        <taxon>Actinomycetes</taxon>
        <taxon>Kitasatosporales</taxon>
        <taxon>Streptomycetaceae</taxon>
        <taxon>Streptomyces</taxon>
    </lineage>
</organism>
<reference evidence="3" key="1">
    <citation type="submission" date="2024-07" db="EMBL/GenBank/DDBJ databases">
        <authorList>
            <person name="Yu S.T."/>
        </authorList>
    </citation>
    <scope>NUCLEOTIDE SEQUENCE</scope>
    <source>
        <strain evidence="3">R11</strain>
    </source>
</reference>
<proteinExistence type="predicted"/>
<dbReference type="InterPro" id="IPR021224">
    <property type="entry name" value="DUF2690"/>
</dbReference>
<keyword evidence="2" id="KW-0472">Membrane</keyword>
<keyword evidence="2" id="KW-0812">Transmembrane</keyword>
<dbReference type="SUPFAM" id="SSF47413">
    <property type="entry name" value="lambda repressor-like DNA-binding domains"/>
    <property type="match status" value="1"/>
</dbReference>
<dbReference type="Pfam" id="PF13560">
    <property type="entry name" value="HTH_31"/>
    <property type="match status" value="1"/>
</dbReference>
<protein>
    <submittedName>
        <fullName evidence="3">DUF2690 domain-containing protein</fullName>
    </submittedName>
</protein>
<feature type="region of interest" description="Disordered" evidence="1">
    <location>
        <begin position="78"/>
        <end position="132"/>
    </location>
</feature>
<sequence length="307" mass="31631">MTTPSPERARLACALRELKVRTGLSLVGLAAKTAFSKSSWDRYLNGRTLPPRDAVQELCRLAGEPEGRCLALWEIAESESSGRAREGPRPPSPPSAPSAEAPLPPPATPPPPTPPSPSLQQGTGAGTPADGRAAHRGATALAVLASICAVLLGGVAAVVLLLPHPEGEPGSALAPPPSAAGPRCQGAACEGRSPMHMKCAAAPVTLARHRTATGAWLELRYSEECGTSWARMWGTHVGDRLEMSATDRGCADVGDGDVRSAEAESGIDTDAYVHTPMTAARPGTAVRACFWPAAGGGKECFDSRVAG</sequence>
<dbReference type="CDD" id="cd00093">
    <property type="entry name" value="HTH_XRE"/>
    <property type="match status" value="1"/>
</dbReference>
<evidence type="ECO:0000313" key="3">
    <source>
        <dbReference type="EMBL" id="XDQ12543.1"/>
    </source>
</evidence>
<dbReference type="EMBL" id="CP163432">
    <property type="protein sequence ID" value="XDQ12543.1"/>
    <property type="molecule type" value="Genomic_DNA"/>
</dbReference>
<evidence type="ECO:0000256" key="1">
    <source>
        <dbReference type="SAM" id="MobiDB-lite"/>
    </source>
</evidence>
<feature type="compositionally biased region" description="Pro residues" evidence="1">
    <location>
        <begin position="89"/>
        <end position="117"/>
    </location>
</feature>
<accession>A0AB39N5A3</accession>
<evidence type="ECO:0000256" key="2">
    <source>
        <dbReference type="SAM" id="Phobius"/>
    </source>
</evidence>
<dbReference type="RefSeq" id="WP_369272703.1">
    <property type="nucleotide sequence ID" value="NZ_CP163432.1"/>
</dbReference>
<dbReference type="InterPro" id="IPR010982">
    <property type="entry name" value="Lambda_DNA-bd_dom_sf"/>
</dbReference>